<evidence type="ECO:0000313" key="3">
    <source>
        <dbReference type="EMBL" id="KAJ7320105.1"/>
    </source>
</evidence>
<feature type="signal peptide" evidence="2">
    <location>
        <begin position="1"/>
        <end position="20"/>
    </location>
</feature>
<reference evidence="3" key="1">
    <citation type="journal article" date="2023" name="DNA Res.">
        <title>Chromosome-level genome assembly of Phrynocephalus forsythii using third-generation DNA sequencing and Hi-C analysis.</title>
        <authorList>
            <person name="Qi Y."/>
            <person name="Zhao W."/>
            <person name="Zhao Y."/>
            <person name="Niu C."/>
            <person name="Cao S."/>
            <person name="Zhang Y."/>
        </authorList>
    </citation>
    <scope>NUCLEOTIDE SEQUENCE</scope>
    <source>
        <tissue evidence="3">Muscle</tissue>
    </source>
</reference>
<proteinExistence type="predicted"/>
<sequence>LQKVGWAVFLFLCACKTFHTQTPFPLGHSQDQHSVIGQNVGPNPGGSACPNPNAGSSAPSSSSQWENCVHWKQMYSTVQYRIRADVQDDLTQASHPTIHALHLTRPPPDYKDQRRNQVNIQQSHQYSGGPSAASISSTLCFPNTIPTPSLSPQASNLLSTAHGTRMASLPAGHPMSCYGNVPCSQPSTYNATSSGMSPVPQNRNPKPIIAGQNNPTVSRQAPPGQGNNLPTFDSGQGINPQPGKPTLNQGTSTQRPPNMMVASNSAAQSWGSQETGAKQQESQKVVGSPFTSRWFLCQPAVAAHCPPPAVSPTCHGGS</sequence>
<evidence type="ECO:0000313" key="4">
    <source>
        <dbReference type="Proteomes" id="UP001142489"/>
    </source>
</evidence>
<feature type="region of interest" description="Disordered" evidence="1">
    <location>
        <begin position="189"/>
        <end position="287"/>
    </location>
</feature>
<gene>
    <name evidence="3" type="ORF">JRQ81_019616</name>
</gene>
<keyword evidence="4" id="KW-1185">Reference proteome</keyword>
<evidence type="ECO:0000256" key="1">
    <source>
        <dbReference type="SAM" id="MobiDB-lite"/>
    </source>
</evidence>
<feature type="chain" id="PRO_5040192754" evidence="2">
    <location>
        <begin position="21"/>
        <end position="318"/>
    </location>
</feature>
<feature type="compositionally biased region" description="Polar residues" evidence="1">
    <location>
        <begin position="246"/>
        <end position="287"/>
    </location>
</feature>
<feature type="non-terminal residue" evidence="3">
    <location>
        <position position="318"/>
    </location>
</feature>
<accession>A0A9Q1AYY5</accession>
<feature type="region of interest" description="Disordered" evidence="1">
    <location>
        <begin position="35"/>
        <end position="62"/>
    </location>
</feature>
<dbReference type="AlphaFoldDB" id="A0A9Q1AYY5"/>
<comment type="caution">
    <text evidence="3">The sequence shown here is derived from an EMBL/GenBank/DDBJ whole genome shotgun (WGS) entry which is preliminary data.</text>
</comment>
<feature type="compositionally biased region" description="Polar residues" evidence="1">
    <location>
        <begin position="211"/>
        <end position="239"/>
    </location>
</feature>
<dbReference type="EMBL" id="JAPFRF010000010">
    <property type="protein sequence ID" value="KAJ7320105.1"/>
    <property type="molecule type" value="Genomic_DNA"/>
</dbReference>
<keyword evidence="2" id="KW-0732">Signal</keyword>
<organism evidence="3 4">
    <name type="scientific">Phrynocephalus forsythii</name>
    <dbReference type="NCBI Taxonomy" id="171643"/>
    <lineage>
        <taxon>Eukaryota</taxon>
        <taxon>Metazoa</taxon>
        <taxon>Chordata</taxon>
        <taxon>Craniata</taxon>
        <taxon>Vertebrata</taxon>
        <taxon>Euteleostomi</taxon>
        <taxon>Lepidosauria</taxon>
        <taxon>Squamata</taxon>
        <taxon>Bifurcata</taxon>
        <taxon>Unidentata</taxon>
        <taxon>Episquamata</taxon>
        <taxon>Toxicofera</taxon>
        <taxon>Iguania</taxon>
        <taxon>Acrodonta</taxon>
        <taxon>Agamidae</taxon>
        <taxon>Agaminae</taxon>
        <taxon>Phrynocephalus</taxon>
    </lineage>
</organism>
<dbReference type="Proteomes" id="UP001142489">
    <property type="component" value="Unassembled WGS sequence"/>
</dbReference>
<name>A0A9Q1AYY5_9SAUR</name>
<evidence type="ECO:0000256" key="2">
    <source>
        <dbReference type="SAM" id="SignalP"/>
    </source>
</evidence>
<dbReference type="OrthoDB" id="9908492at2759"/>
<protein>
    <submittedName>
        <fullName evidence="3">Uncharacterized protein</fullName>
    </submittedName>
</protein>
<feature type="compositionally biased region" description="Polar residues" evidence="1">
    <location>
        <begin position="189"/>
        <end position="204"/>
    </location>
</feature>
<feature type="compositionally biased region" description="Low complexity" evidence="1">
    <location>
        <begin position="47"/>
        <end position="62"/>
    </location>
</feature>